<dbReference type="EMBL" id="BLLK01000022">
    <property type="protein sequence ID" value="GFH47143.1"/>
    <property type="molecule type" value="Genomic_DNA"/>
</dbReference>
<feature type="domain" description="MYND-type" evidence="6">
    <location>
        <begin position="56"/>
        <end position="97"/>
    </location>
</feature>
<dbReference type="PROSITE" id="PS50865">
    <property type="entry name" value="ZF_MYND_2"/>
    <property type="match status" value="1"/>
</dbReference>
<keyword evidence="8" id="KW-1185">Reference proteome</keyword>
<feature type="compositionally biased region" description="Basic residues" evidence="5">
    <location>
        <begin position="410"/>
        <end position="422"/>
    </location>
</feature>
<comment type="caution">
    <text evidence="7">The sequence shown here is derived from an EMBL/GenBank/DDBJ whole genome shotgun (WGS) entry which is preliminary data.</text>
</comment>
<evidence type="ECO:0000256" key="3">
    <source>
        <dbReference type="ARBA" id="ARBA00022833"/>
    </source>
</evidence>
<accession>A0AAD3CKA2</accession>
<dbReference type="SUPFAM" id="SSF144232">
    <property type="entry name" value="HIT/MYND zinc finger-like"/>
    <property type="match status" value="1"/>
</dbReference>
<sequence>MSLPEKFDLLDIIDAMDGDYCKQASEAMMKKSKDAGINIEFSKHSNDLEVSDFPSCDFCGVEYSGKMFCSKCKCVFYCSKECQKKHWKAPGGHKVNCTNMEELCENKAQAFMDAYGKYKTFVGAFQPTNDAVLSSLGNLILLLQNDGLNQNGPYKKALELGLNDALFFLFQDEYKHVVDRCISVLETIHMQLFSNTAFNSIDGYRVKKYVRSKEDAFEKWFAASLKTFDIYQTQGLDAIKRNELDVYFVLKQLACNAAHFWSLVFTNRKAAKAILLGETKEVDDKARARAKWIVSQLKRVHSKFQYDKRIIAICSSDQSLHSSVSVVEGSVHHFTALIEGRMNEFQMNVGNFVQLLGLPGVNKFKYENMARPWANAIIEKGSMIDMNEANDALLKQAGKMPNGANPSSRIKGKKKGKKKNKK</sequence>
<reference evidence="7 8" key="1">
    <citation type="journal article" date="2021" name="Sci. Rep.">
        <title>The genome of the diatom Chaetoceros tenuissimus carries an ancient integrated fragment of an extant virus.</title>
        <authorList>
            <person name="Hongo Y."/>
            <person name="Kimura K."/>
            <person name="Takaki Y."/>
            <person name="Yoshida Y."/>
            <person name="Baba S."/>
            <person name="Kobayashi G."/>
            <person name="Nagasaki K."/>
            <person name="Hano T."/>
            <person name="Tomaru Y."/>
        </authorList>
    </citation>
    <scope>NUCLEOTIDE SEQUENCE [LARGE SCALE GENOMIC DNA]</scope>
    <source>
        <strain evidence="7 8">NIES-3715</strain>
    </source>
</reference>
<evidence type="ECO:0000256" key="4">
    <source>
        <dbReference type="PROSITE-ProRule" id="PRU00134"/>
    </source>
</evidence>
<keyword evidence="3" id="KW-0862">Zinc</keyword>
<name>A0AAD3CKA2_9STRA</name>
<keyword evidence="1" id="KW-0479">Metal-binding</keyword>
<dbReference type="Pfam" id="PF01753">
    <property type="entry name" value="zf-MYND"/>
    <property type="match status" value="1"/>
</dbReference>
<evidence type="ECO:0000313" key="8">
    <source>
        <dbReference type="Proteomes" id="UP001054902"/>
    </source>
</evidence>
<evidence type="ECO:0000256" key="2">
    <source>
        <dbReference type="ARBA" id="ARBA00022771"/>
    </source>
</evidence>
<evidence type="ECO:0000313" key="7">
    <source>
        <dbReference type="EMBL" id="GFH47143.1"/>
    </source>
</evidence>
<dbReference type="AlphaFoldDB" id="A0AAD3CKA2"/>
<feature type="region of interest" description="Disordered" evidence="5">
    <location>
        <begin position="396"/>
        <end position="422"/>
    </location>
</feature>
<organism evidence="7 8">
    <name type="scientific">Chaetoceros tenuissimus</name>
    <dbReference type="NCBI Taxonomy" id="426638"/>
    <lineage>
        <taxon>Eukaryota</taxon>
        <taxon>Sar</taxon>
        <taxon>Stramenopiles</taxon>
        <taxon>Ochrophyta</taxon>
        <taxon>Bacillariophyta</taxon>
        <taxon>Coscinodiscophyceae</taxon>
        <taxon>Chaetocerotophycidae</taxon>
        <taxon>Chaetocerotales</taxon>
        <taxon>Chaetocerotaceae</taxon>
        <taxon>Chaetoceros</taxon>
    </lineage>
</organism>
<dbReference type="InterPro" id="IPR002893">
    <property type="entry name" value="Znf_MYND"/>
</dbReference>
<keyword evidence="2 4" id="KW-0863">Zinc-finger</keyword>
<proteinExistence type="predicted"/>
<dbReference type="GO" id="GO:0008270">
    <property type="term" value="F:zinc ion binding"/>
    <property type="evidence" value="ECO:0007669"/>
    <property type="project" value="UniProtKB-KW"/>
</dbReference>
<gene>
    <name evidence="7" type="ORF">CTEN210_03618</name>
</gene>
<evidence type="ECO:0000259" key="6">
    <source>
        <dbReference type="PROSITE" id="PS50865"/>
    </source>
</evidence>
<dbReference type="Proteomes" id="UP001054902">
    <property type="component" value="Unassembled WGS sequence"/>
</dbReference>
<protein>
    <submittedName>
        <fullName evidence="7">Egl nine homolog 3-like</fullName>
    </submittedName>
</protein>
<dbReference type="Gene3D" id="6.10.140.2220">
    <property type="match status" value="1"/>
</dbReference>
<evidence type="ECO:0000256" key="1">
    <source>
        <dbReference type="ARBA" id="ARBA00022723"/>
    </source>
</evidence>
<evidence type="ECO:0000256" key="5">
    <source>
        <dbReference type="SAM" id="MobiDB-lite"/>
    </source>
</evidence>